<evidence type="ECO:0000313" key="2">
    <source>
        <dbReference type="EMBL" id="OCL15080.1"/>
    </source>
</evidence>
<reference evidence="2 3" key="1">
    <citation type="journal article" date="2016" name="Nat. Commun.">
        <title>Ectomycorrhizal ecology is imprinted in the genome of the dominant symbiotic fungus Cenococcum geophilum.</title>
        <authorList>
            <consortium name="DOE Joint Genome Institute"/>
            <person name="Peter M."/>
            <person name="Kohler A."/>
            <person name="Ohm R.A."/>
            <person name="Kuo A."/>
            <person name="Krutzmann J."/>
            <person name="Morin E."/>
            <person name="Arend M."/>
            <person name="Barry K.W."/>
            <person name="Binder M."/>
            <person name="Choi C."/>
            <person name="Clum A."/>
            <person name="Copeland A."/>
            <person name="Grisel N."/>
            <person name="Haridas S."/>
            <person name="Kipfer T."/>
            <person name="LaButti K."/>
            <person name="Lindquist E."/>
            <person name="Lipzen A."/>
            <person name="Maire R."/>
            <person name="Meier B."/>
            <person name="Mihaltcheva S."/>
            <person name="Molinier V."/>
            <person name="Murat C."/>
            <person name="Poggeler S."/>
            <person name="Quandt C.A."/>
            <person name="Sperisen C."/>
            <person name="Tritt A."/>
            <person name="Tisserant E."/>
            <person name="Crous P.W."/>
            <person name="Henrissat B."/>
            <person name="Nehls U."/>
            <person name="Egli S."/>
            <person name="Spatafora J.W."/>
            <person name="Grigoriev I.V."/>
            <person name="Martin F.M."/>
        </authorList>
    </citation>
    <scope>NUCLEOTIDE SEQUENCE [LARGE SCALE GENOMIC DNA]</scope>
    <source>
        <strain evidence="2 3">CBS 207.34</strain>
    </source>
</reference>
<keyword evidence="3" id="KW-1185">Reference proteome</keyword>
<name>A0A8E2JZ88_9PEZI</name>
<accession>A0A8E2JZ88</accession>
<gene>
    <name evidence="2" type="ORF">AOQ84DRAFT_351205</name>
</gene>
<proteinExistence type="predicted"/>
<dbReference type="EMBL" id="KV748490">
    <property type="protein sequence ID" value="OCL15080.1"/>
    <property type="molecule type" value="Genomic_DNA"/>
</dbReference>
<dbReference type="Proteomes" id="UP000250140">
    <property type="component" value="Unassembled WGS sequence"/>
</dbReference>
<dbReference type="AlphaFoldDB" id="A0A8E2JZ88"/>
<organism evidence="2 3">
    <name type="scientific">Glonium stellatum</name>
    <dbReference type="NCBI Taxonomy" id="574774"/>
    <lineage>
        <taxon>Eukaryota</taxon>
        <taxon>Fungi</taxon>
        <taxon>Dikarya</taxon>
        <taxon>Ascomycota</taxon>
        <taxon>Pezizomycotina</taxon>
        <taxon>Dothideomycetes</taxon>
        <taxon>Pleosporomycetidae</taxon>
        <taxon>Gloniales</taxon>
        <taxon>Gloniaceae</taxon>
        <taxon>Glonium</taxon>
    </lineage>
</organism>
<feature type="region of interest" description="Disordered" evidence="1">
    <location>
        <begin position="49"/>
        <end position="93"/>
    </location>
</feature>
<sequence length="93" mass="9594">MLCLPPAASIGLPAASHPASLPSAQGSATTDSRVAARCCTLLHADMGLRTGRALDSPKTPPNPPDGSSRKAPQAWTFLARSRPVAAPLSRNPR</sequence>
<feature type="region of interest" description="Disordered" evidence="1">
    <location>
        <begin position="12"/>
        <end position="31"/>
    </location>
</feature>
<protein>
    <submittedName>
        <fullName evidence="2">Uncharacterized protein</fullName>
    </submittedName>
</protein>
<feature type="compositionally biased region" description="Low complexity" evidence="1">
    <location>
        <begin position="12"/>
        <end position="24"/>
    </location>
</feature>
<evidence type="ECO:0000313" key="3">
    <source>
        <dbReference type="Proteomes" id="UP000250140"/>
    </source>
</evidence>
<evidence type="ECO:0000256" key="1">
    <source>
        <dbReference type="SAM" id="MobiDB-lite"/>
    </source>
</evidence>